<keyword evidence="3" id="KW-1003">Cell membrane</keyword>
<organism evidence="11 12">
    <name type="scientific">Advenella kashmirensis</name>
    <dbReference type="NCBI Taxonomy" id="310575"/>
    <lineage>
        <taxon>Bacteria</taxon>
        <taxon>Pseudomonadati</taxon>
        <taxon>Pseudomonadota</taxon>
        <taxon>Betaproteobacteria</taxon>
        <taxon>Burkholderiales</taxon>
        <taxon>Alcaligenaceae</taxon>
    </lineage>
</organism>
<dbReference type="GO" id="GO:0022857">
    <property type="term" value="F:transmembrane transporter activity"/>
    <property type="evidence" value="ECO:0007669"/>
    <property type="project" value="UniProtKB-UniRule"/>
</dbReference>
<feature type="transmembrane region" description="Helical" evidence="9">
    <location>
        <begin position="58"/>
        <end position="76"/>
    </location>
</feature>
<comment type="caution">
    <text evidence="11">The sequence shown here is derived from an EMBL/GenBank/DDBJ whole genome shotgun (WGS) entry which is preliminary data.</text>
</comment>
<feature type="transmembrane region" description="Helical" evidence="9">
    <location>
        <begin position="21"/>
        <end position="46"/>
    </location>
</feature>
<dbReference type="Pfam" id="PF04290">
    <property type="entry name" value="DctQ"/>
    <property type="match status" value="1"/>
</dbReference>
<comment type="subcellular location">
    <subcellularLocation>
        <location evidence="1 9">Cell inner membrane</location>
        <topology evidence="1 9">Multi-pass membrane protein</topology>
    </subcellularLocation>
</comment>
<dbReference type="InterPro" id="IPR055348">
    <property type="entry name" value="DctQ"/>
</dbReference>
<keyword evidence="7 9" id="KW-0472">Membrane</keyword>
<evidence type="ECO:0000259" key="10">
    <source>
        <dbReference type="Pfam" id="PF04290"/>
    </source>
</evidence>
<feature type="transmembrane region" description="Helical" evidence="9">
    <location>
        <begin position="136"/>
        <end position="156"/>
    </location>
</feature>
<keyword evidence="2 9" id="KW-0813">Transport</keyword>
<evidence type="ECO:0000256" key="1">
    <source>
        <dbReference type="ARBA" id="ARBA00004429"/>
    </source>
</evidence>
<evidence type="ECO:0000256" key="8">
    <source>
        <dbReference type="ARBA" id="ARBA00038436"/>
    </source>
</evidence>
<accession>A0A356LD55</accession>
<evidence type="ECO:0000313" key="11">
    <source>
        <dbReference type="EMBL" id="HBP28759.1"/>
    </source>
</evidence>
<keyword evidence="6 9" id="KW-1133">Transmembrane helix</keyword>
<name>A0A356LD55_9BURK</name>
<evidence type="ECO:0000256" key="6">
    <source>
        <dbReference type="ARBA" id="ARBA00022989"/>
    </source>
</evidence>
<evidence type="ECO:0000256" key="9">
    <source>
        <dbReference type="RuleBase" id="RU369079"/>
    </source>
</evidence>
<evidence type="ECO:0000256" key="3">
    <source>
        <dbReference type="ARBA" id="ARBA00022475"/>
    </source>
</evidence>
<sequence>MQLGSRLAARMAWIECRLYKIENFLCSLSLMVMLLMIFLSVCVRYFNLPLPNVSEWALVAMAPLTFVGAAMCTKLGQHIAVDFVHQSRSMALRKCAHLLVSLLLLLFSGIYTWLGLMLLDDAISSGETMIDLGTPVAIPVFCYFLGMLLMSIHALCQLIRAATFNALPDLATTGRE</sequence>
<gene>
    <name evidence="11" type="ORF">DD666_05020</name>
</gene>
<feature type="transmembrane region" description="Helical" evidence="9">
    <location>
        <begin position="96"/>
        <end position="116"/>
    </location>
</feature>
<evidence type="ECO:0000313" key="12">
    <source>
        <dbReference type="Proteomes" id="UP000264036"/>
    </source>
</evidence>
<dbReference type="EMBL" id="DOEK01000008">
    <property type="protein sequence ID" value="HBP28759.1"/>
    <property type="molecule type" value="Genomic_DNA"/>
</dbReference>
<evidence type="ECO:0000256" key="5">
    <source>
        <dbReference type="ARBA" id="ARBA00022692"/>
    </source>
</evidence>
<protein>
    <recommendedName>
        <fullName evidence="9">TRAP transporter small permease protein</fullName>
    </recommendedName>
</protein>
<evidence type="ECO:0000256" key="4">
    <source>
        <dbReference type="ARBA" id="ARBA00022519"/>
    </source>
</evidence>
<keyword evidence="4 9" id="KW-0997">Cell inner membrane</keyword>
<dbReference type="GO" id="GO:0005886">
    <property type="term" value="C:plasma membrane"/>
    <property type="evidence" value="ECO:0007669"/>
    <property type="project" value="UniProtKB-SubCell"/>
</dbReference>
<dbReference type="InterPro" id="IPR007387">
    <property type="entry name" value="TRAP_DctQ"/>
</dbReference>
<comment type="similarity">
    <text evidence="8 9">Belongs to the TRAP transporter small permease family.</text>
</comment>
<dbReference type="Proteomes" id="UP000264036">
    <property type="component" value="Unassembled WGS sequence"/>
</dbReference>
<dbReference type="PANTHER" id="PTHR35011:SF2">
    <property type="entry name" value="2,3-DIKETO-L-GULONATE TRAP TRANSPORTER SMALL PERMEASE PROTEIN YIAM"/>
    <property type="match status" value="1"/>
</dbReference>
<evidence type="ECO:0000256" key="7">
    <source>
        <dbReference type="ARBA" id="ARBA00023136"/>
    </source>
</evidence>
<dbReference type="PANTHER" id="PTHR35011">
    <property type="entry name" value="2,3-DIKETO-L-GULONATE TRAP TRANSPORTER SMALL PERMEASE PROTEIN YIAM"/>
    <property type="match status" value="1"/>
</dbReference>
<dbReference type="AlphaFoldDB" id="A0A356LD55"/>
<comment type="subunit">
    <text evidence="9">The complex comprises the extracytoplasmic solute receptor protein and the two transmembrane proteins.</text>
</comment>
<evidence type="ECO:0000256" key="2">
    <source>
        <dbReference type="ARBA" id="ARBA00022448"/>
    </source>
</evidence>
<feature type="domain" description="Tripartite ATP-independent periplasmic transporters DctQ component" evidence="10">
    <location>
        <begin position="33"/>
        <end position="162"/>
    </location>
</feature>
<comment type="function">
    <text evidence="9">Part of the tripartite ATP-independent periplasmic (TRAP) transport system.</text>
</comment>
<reference evidence="11 12" key="1">
    <citation type="journal article" date="2018" name="Nat. Biotechnol.">
        <title>A standardized bacterial taxonomy based on genome phylogeny substantially revises the tree of life.</title>
        <authorList>
            <person name="Parks D.H."/>
            <person name="Chuvochina M."/>
            <person name="Waite D.W."/>
            <person name="Rinke C."/>
            <person name="Skarshewski A."/>
            <person name="Chaumeil P.A."/>
            <person name="Hugenholtz P."/>
        </authorList>
    </citation>
    <scope>NUCLEOTIDE SEQUENCE [LARGE SCALE GENOMIC DNA]</scope>
    <source>
        <strain evidence="11">UBA10707</strain>
    </source>
</reference>
<proteinExistence type="inferred from homology"/>
<dbReference type="GO" id="GO:0015740">
    <property type="term" value="P:C4-dicarboxylate transport"/>
    <property type="evidence" value="ECO:0007669"/>
    <property type="project" value="TreeGrafter"/>
</dbReference>
<keyword evidence="5 9" id="KW-0812">Transmembrane</keyword>